<gene>
    <name evidence="1" type="ORF">ACFYU5_08475</name>
</gene>
<keyword evidence="2" id="KW-1185">Reference proteome</keyword>
<evidence type="ECO:0000313" key="2">
    <source>
        <dbReference type="Proteomes" id="UP001601442"/>
    </source>
</evidence>
<reference evidence="1 2" key="1">
    <citation type="submission" date="2024-10" db="EMBL/GenBank/DDBJ databases">
        <title>The Natural Products Discovery Center: Release of the First 8490 Sequenced Strains for Exploring Actinobacteria Biosynthetic Diversity.</title>
        <authorList>
            <person name="Kalkreuter E."/>
            <person name="Kautsar S.A."/>
            <person name="Yang D."/>
            <person name="Bader C.D."/>
            <person name="Teijaro C.N."/>
            <person name="Fluegel L."/>
            <person name="Davis C.M."/>
            <person name="Simpson J.R."/>
            <person name="Lauterbach L."/>
            <person name="Steele A.D."/>
            <person name="Gui C."/>
            <person name="Meng S."/>
            <person name="Li G."/>
            <person name="Viehrig K."/>
            <person name="Ye F."/>
            <person name="Su P."/>
            <person name="Kiefer A.F."/>
            <person name="Nichols A."/>
            <person name="Cepeda A.J."/>
            <person name="Yan W."/>
            <person name="Fan B."/>
            <person name="Jiang Y."/>
            <person name="Adhikari A."/>
            <person name="Zheng C.-J."/>
            <person name="Schuster L."/>
            <person name="Cowan T.M."/>
            <person name="Smanski M.J."/>
            <person name="Chevrette M.G."/>
            <person name="De Carvalho L.P.S."/>
            <person name="Shen B."/>
        </authorList>
    </citation>
    <scope>NUCLEOTIDE SEQUENCE [LARGE SCALE GENOMIC DNA]</scope>
    <source>
        <strain evidence="1 2">NPDC004119</strain>
    </source>
</reference>
<dbReference type="EMBL" id="JBIAMT010000002">
    <property type="protein sequence ID" value="MFF0496423.1"/>
    <property type="molecule type" value="Genomic_DNA"/>
</dbReference>
<organism evidence="1 2">
    <name type="scientific">Nocardia aobensis</name>
    <dbReference type="NCBI Taxonomy" id="257277"/>
    <lineage>
        <taxon>Bacteria</taxon>
        <taxon>Bacillati</taxon>
        <taxon>Actinomycetota</taxon>
        <taxon>Actinomycetes</taxon>
        <taxon>Mycobacteriales</taxon>
        <taxon>Nocardiaceae</taxon>
        <taxon>Nocardia</taxon>
    </lineage>
</organism>
<proteinExistence type="predicted"/>
<sequence>MIDVAAKADLEVGDDIISHSLPFDPTQTVHDFDSVSGDRFGIIPVITVLFHG</sequence>
<dbReference type="RefSeq" id="WP_387391680.1">
    <property type="nucleotide sequence ID" value="NZ_JBIAMT010000002.1"/>
</dbReference>
<evidence type="ECO:0000313" key="1">
    <source>
        <dbReference type="EMBL" id="MFF0496423.1"/>
    </source>
</evidence>
<dbReference type="Proteomes" id="UP001601442">
    <property type="component" value="Unassembled WGS sequence"/>
</dbReference>
<comment type="caution">
    <text evidence="1">The sequence shown here is derived from an EMBL/GenBank/DDBJ whole genome shotgun (WGS) entry which is preliminary data.</text>
</comment>
<name>A0ABW6NZ72_9NOCA</name>
<protein>
    <submittedName>
        <fullName evidence="1">Uncharacterized protein</fullName>
    </submittedName>
</protein>
<accession>A0ABW6NZ72</accession>